<evidence type="ECO:0000313" key="2">
    <source>
        <dbReference type="Proteomes" id="UP000531561"/>
    </source>
</evidence>
<dbReference type="GO" id="GO:0004029">
    <property type="term" value="F:aldehyde dehydrogenase (NAD+) activity"/>
    <property type="evidence" value="ECO:0007669"/>
    <property type="project" value="TreeGrafter"/>
</dbReference>
<dbReference type="InterPro" id="IPR051783">
    <property type="entry name" value="NAD(P)-dependent_oxidoreduct"/>
</dbReference>
<comment type="caution">
    <text evidence="1">The sequence shown here is derived from an EMBL/GenBank/DDBJ whole genome shotgun (WGS) entry which is preliminary data.</text>
</comment>
<reference evidence="1 2" key="1">
    <citation type="journal article" date="2020" name="Phytopathology">
        <title>A high-quality genome resource of Botrytis fragariae, a new and rapidly spreading fungal pathogen causing strawberry gray mold in the U.S.A.</title>
        <authorList>
            <person name="Wu Y."/>
            <person name="Saski C.A."/>
            <person name="Schnabel G."/>
            <person name="Xiao S."/>
            <person name="Hu M."/>
        </authorList>
    </citation>
    <scope>NUCLEOTIDE SEQUENCE [LARGE SCALE GENOMIC DNA]</scope>
    <source>
        <strain evidence="1 2">BVB16</strain>
    </source>
</reference>
<proteinExistence type="predicted"/>
<dbReference type="OrthoDB" id="10262413at2759"/>
<dbReference type="GO" id="GO:0005737">
    <property type="term" value="C:cytoplasm"/>
    <property type="evidence" value="ECO:0007669"/>
    <property type="project" value="TreeGrafter"/>
</dbReference>
<keyword evidence="2" id="KW-1185">Reference proteome</keyword>
<accession>A0A8H6EJC3</accession>
<name>A0A8H6EJC3_9HELO</name>
<dbReference type="PANTHER" id="PTHR48079:SF6">
    <property type="entry name" value="NAD(P)-BINDING DOMAIN-CONTAINING PROTEIN-RELATED"/>
    <property type="match status" value="1"/>
</dbReference>
<dbReference type="AlphaFoldDB" id="A0A8H6EJC3"/>
<evidence type="ECO:0000313" key="1">
    <source>
        <dbReference type="EMBL" id="KAF5874383.1"/>
    </source>
</evidence>
<dbReference type="SUPFAM" id="SSF51735">
    <property type="entry name" value="NAD(P)-binding Rossmann-fold domains"/>
    <property type="match status" value="1"/>
</dbReference>
<dbReference type="GeneID" id="59258487"/>
<gene>
    <name evidence="1" type="ORF">Bfra_004388</name>
</gene>
<dbReference type="PANTHER" id="PTHR48079">
    <property type="entry name" value="PROTEIN YEEZ"/>
    <property type="match status" value="1"/>
</dbReference>
<organism evidence="1 2">
    <name type="scientific">Botrytis fragariae</name>
    <dbReference type="NCBI Taxonomy" id="1964551"/>
    <lineage>
        <taxon>Eukaryota</taxon>
        <taxon>Fungi</taxon>
        <taxon>Dikarya</taxon>
        <taxon>Ascomycota</taxon>
        <taxon>Pezizomycotina</taxon>
        <taxon>Leotiomycetes</taxon>
        <taxon>Helotiales</taxon>
        <taxon>Sclerotiniaceae</taxon>
        <taxon>Botrytis</taxon>
    </lineage>
</organism>
<dbReference type="Proteomes" id="UP000531561">
    <property type="component" value="Unassembled WGS sequence"/>
</dbReference>
<dbReference type="Gene3D" id="3.40.50.720">
    <property type="entry name" value="NAD(P)-binding Rossmann-like Domain"/>
    <property type="match status" value="1"/>
</dbReference>
<sequence>MSQESKKILLTGATGYIGGTVLATILNSSAPSLKSACITCLLRGSERAAQLTSAYGDRVKPVLYEDLDDLDRTIEVASQHDIVINTTSGMHAASSQALVRGLAQRKKSLGCEVWMVHTSGISNIGDRPISNPMPTHEWDDVKDDVYTFEKKLEDKHAYPQRTAELGVVDTGLQLGVKTLVIMSPIIYGIGTGLFNTQSLALYTMKALVQVKKPVVLGDGAGIWGHVHVRDLADLYALVAQEIMEGNVESIPSGKKGIIFSSNGQHSWLELTSGLAEVCYKNGLIPEKTITHVDLEEGTALLAPTMGFTNLADDSSNARTYVESGYASNARTVASVARSLGWKPSRGEEAWKQNFQDDANILLEAMKRA</sequence>
<dbReference type="EMBL" id="JABFCT010000007">
    <property type="protein sequence ID" value="KAF5874383.1"/>
    <property type="molecule type" value="Genomic_DNA"/>
</dbReference>
<protein>
    <submittedName>
        <fullName evidence="1">Putative nad dependent epimerase dehydratase family protein</fullName>
    </submittedName>
</protein>
<dbReference type="InterPro" id="IPR036291">
    <property type="entry name" value="NAD(P)-bd_dom_sf"/>
</dbReference>
<dbReference type="RefSeq" id="XP_037193329.1">
    <property type="nucleotide sequence ID" value="XM_037334795.1"/>
</dbReference>